<dbReference type="EMBL" id="QGNW01001606">
    <property type="protein sequence ID" value="RVW35408.1"/>
    <property type="molecule type" value="Genomic_DNA"/>
</dbReference>
<keyword evidence="7" id="KW-0472">Membrane</keyword>
<keyword evidence="3 6" id="KW-0378">Hydrolase</keyword>
<dbReference type="GO" id="GO:0004222">
    <property type="term" value="F:metalloendopeptidase activity"/>
    <property type="evidence" value="ECO:0007669"/>
    <property type="project" value="InterPro"/>
</dbReference>
<dbReference type="GO" id="GO:0006508">
    <property type="term" value="P:proteolysis"/>
    <property type="evidence" value="ECO:0007669"/>
    <property type="project" value="UniProtKB-KW"/>
</dbReference>
<evidence type="ECO:0000256" key="5">
    <source>
        <dbReference type="ARBA" id="ARBA00023049"/>
    </source>
</evidence>
<dbReference type="Gene3D" id="1.10.1370.40">
    <property type="match status" value="1"/>
</dbReference>
<evidence type="ECO:0000256" key="3">
    <source>
        <dbReference type="ARBA" id="ARBA00022801"/>
    </source>
</evidence>
<evidence type="ECO:0000256" key="2">
    <source>
        <dbReference type="ARBA" id="ARBA00022723"/>
    </source>
</evidence>
<comment type="caution">
    <text evidence="9">The sequence shown here is derived from an EMBL/GenBank/DDBJ whole genome shotgun (WGS) entry which is preliminary data.</text>
</comment>
<evidence type="ECO:0000313" key="10">
    <source>
        <dbReference type="Proteomes" id="UP000288805"/>
    </source>
</evidence>
<dbReference type="Pfam" id="PF01432">
    <property type="entry name" value="Peptidase_M3"/>
    <property type="match status" value="1"/>
</dbReference>
<keyword evidence="4 6" id="KW-0862">Zinc</keyword>
<dbReference type="SUPFAM" id="SSF55486">
    <property type="entry name" value="Metalloproteases ('zincins'), catalytic domain"/>
    <property type="match status" value="1"/>
</dbReference>
<proteinExistence type="inferred from homology"/>
<feature type="domain" description="Peptidase M3A/M3B catalytic" evidence="8">
    <location>
        <begin position="28"/>
        <end position="70"/>
    </location>
</feature>
<keyword evidence="5 6" id="KW-0482">Metalloprotease</keyword>
<evidence type="ECO:0000256" key="6">
    <source>
        <dbReference type="RuleBase" id="RU003435"/>
    </source>
</evidence>
<keyword evidence="7" id="KW-0812">Transmembrane</keyword>
<evidence type="ECO:0000313" key="9">
    <source>
        <dbReference type="EMBL" id="RVW35408.1"/>
    </source>
</evidence>
<accession>A0A438DJ02</accession>
<name>A0A438DJ02_VITVI</name>
<dbReference type="Proteomes" id="UP000288805">
    <property type="component" value="Unassembled WGS sequence"/>
</dbReference>
<keyword evidence="2 6" id="KW-0479">Metal-binding</keyword>
<evidence type="ECO:0000256" key="4">
    <source>
        <dbReference type="ARBA" id="ARBA00022833"/>
    </source>
</evidence>
<evidence type="ECO:0000256" key="1">
    <source>
        <dbReference type="ARBA" id="ARBA00022670"/>
    </source>
</evidence>
<sequence length="87" mass="10181">MDFGCCLFILMRTACLVFLHVCMILLESIPVALLISQCQKEVDDHPGLLRFSEVVNLFHEFGHVVYSLSSYSCWRWNQKSYFDFLLI</sequence>
<evidence type="ECO:0000256" key="7">
    <source>
        <dbReference type="SAM" id="Phobius"/>
    </source>
</evidence>
<protein>
    <recommendedName>
        <fullName evidence="8">Peptidase M3A/M3B catalytic domain-containing protein</fullName>
    </recommendedName>
</protein>
<keyword evidence="1 6" id="KW-0645">Protease</keyword>
<keyword evidence="7" id="KW-1133">Transmembrane helix</keyword>
<gene>
    <name evidence="9" type="ORF">CK203_077090</name>
</gene>
<reference evidence="9 10" key="1">
    <citation type="journal article" date="2018" name="PLoS Genet.">
        <title>Population sequencing reveals clonal diversity and ancestral inbreeding in the grapevine cultivar Chardonnay.</title>
        <authorList>
            <person name="Roach M.J."/>
            <person name="Johnson D.L."/>
            <person name="Bohlmann J."/>
            <person name="van Vuuren H.J."/>
            <person name="Jones S.J."/>
            <person name="Pretorius I.S."/>
            <person name="Schmidt S.A."/>
            <person name="Borneman A.R."/>
        </authorList>
    </citation>
    <scope>NUCLEOTIDE SEQUENCE [LARGE SCALE GENOMIC DNA]</scope>
    <source>
        <strain evidence="10">cv. Chardonnay</strain>
        <tissue evidence="9">Leaf</tissue>
    </source>
</reference>
<dbReference type="AlphaFoldDB" id="A0A438DJ02"/>
<evidence type="ECO:0000259" key="8">
    <source>
        <dbReference type="Pfam" id="PF01432"/>
    </source>
</evidence>
<dbReference type="InterPro" id="IPR001567">
    <property type="entry name" value="Pept_M3A_M3B_dom"/>
</dbReference>
<organism evidence="9 10">
    <name type="scientific">Vitis vinifera</name>
    <name type="common">Grape</name>
    <dbReference type="NCBI Taxonomy" id="29760"/>
    <lineage>
        <taxon>Eukaryota</taxon>
        <taxon>Viridiplantae</taxon>
        <taxon>Streptophyta</taxon>
        <taxon>Embryophyta</taxon>
        <taxon>Tracheophyta</taxon>
        <taxon>Spermatophyta</taxon>
        <taxon>Magnoliopsida</taxon>
        <taxon>eudicotyledons</taxon>
        <taxon>Gunneridae</taxon>
        <taxon>Pentapetalae</taxon>
        <taxon>rosids</taxon>
        <taxon>Vitales</taxon>
        <taxon>Vitaceae</taxon>
        <taxon>Viteae</taxon>
        <taxon>Vitis</taxon>
    </lineage>
</organism>
<comment type="cofactor">
    <cofactor evidence="6">
        <name>Zn(2+)</name>
        <dbReference type="ChEBI" id="CHEBI:29105"/>
    </cofactor>
    <text evidence="6">Binds 1 zinc ion.</text>
</comment>
<dbReference type="GO" id="GO:0046872">
    <property type="term" value="F:metal ion binding"/>
    <property type="evidence" value="ECO:0007669"/>
    <property type="project" value="UniProtKB-UniRule"/>
</dbReference>
<feature type="transmembrane region" description="Helical" evidence="7">
    <location>
        <begin position="7"/>
        <end position="26"/>
    </location>
</feature>
<comment type="similarity">
    <text evidence="6">Belongs to the peptidase M3 family.</text>
</comment>